<dbReference type="AlphaFoldDB" id="A0A225VWW6"/>
<evidence type="ECO:0000313" key="2">
    <source>
        <dbReference type="Proteomes" id="UP000198211"/>
    </source>
</evidence>
<dbReference type="Proteomes" id="UP000198211">
    <property type="component" value="Unassembled WGS sequence"/>
</dbReference>
<protein>
    <submittedName>
        <fullName evidence="1">Uncharacterized protein</fullName>
    </submittedName>
</protein>
<keyword evidence="2" id="KW-1185">Reference proteome</keyword>
<name>A0A225VWW6_9STRA</name>
<accession>A0A225VWW6</accession>
<dbReference type="EMBL" id="NBNE01002931">
    <property type="protein sequence ID" value="OWZ09050.1"/>
    <property type="molecule type" value="Genomic_DNA"/>
</dbReference>
<gene>
    <name evidence="1" type="ORF">PHMEG_00018307</name>
</gene>
<reference evidence="2" key="1">
    <citation type="submission" date="2017-03" db="EMBL/GenBank/DDBJ databases">
        <title>Phytopthora megakarya and P. palmivora, two closely related causual agents of cacao black pod achieved similar genome size and gene model numbers by different mechanisms.</title>
        <authorList>
            <person name="Ali S."/>
            <person name="Shao J."/>
            <person name="Larry D.J."/>
            <person name="Kronmiller B."/>
            <person name="Shen D."/>
            <person name="Strem M.D."/>
            <person name="Melnick R.L."/>
            <person name="Guiltinan M.J."/>
            <person name="Tyler B.M."/>
            <person name="Meinhardt L.W."/>
            <person name="Bailey B.A."/>
        </authorList>
    </citation>
    <scope>NUCLEOTIDE SEQUENCE [LARGE SCALE GENOMIC DNA]</scope>
    <source>
        <strain evidence="2">zdho120</strain>
    </source>
</reference>
<organism evidence="1 2">
    <name type="scientific">Phytophthora megakarya</name>
    <dbReference type="NCBI Taxonomy" id="4795"/>
    <lineage>
        <taxon>Eukaryota</taxon>
        <taxon>Sar</taxon>
        <taxon>Stramenopiles</taxon>
        <taxon>Oomycota</taxon>
        <taxon>Peronosporomycetes</taxon>
        <taxon>Peronosporales</taxon>
        <taxon>Peronosporaceae</taxon>
        <taxon>Phytophthora</taxon>
    </lineage>
</organism>
<comment type="caution">
    <text evidence="1">The sequence shown here is derived from an EMBL/GenBank/DDBJ whole genome shotgun (WGS) entry which is preliminary data.</text>
</comment>
<proteinExistence type="predicted"/>
<dbReference type="OrthoDB" id="101778at2759"/>
<evidence type="ECO:0000313" key="1">
    <source>
        <dbReference type="EMBL" id="OWZ09050.1"/>
    </source>
</evidence>
<sequence>MGSLRHVATCICAARPFLQRLRVRESNLHLFQIISVTEDMKQGLLWWLLVLHDPQLNGVSLEYFNTLPPQTSGRFGFWPMRSGRFRAFCTNLPVSPAETALISDFNFGSSNGIDINFRELLSWAFAVNEWGQRWSLNASHGRRPIHVHFKIDNPSAVAWKNKLSLRNPRAQVIIRLLSWWETSFQLRSSASHVSEVNNSHAGSRLSANPPFETRFASLPSDWSQVSPKPDVQGLINISQLQTGAEQVGCMGFAERYFCLVKRDPFDTQVQRILYSTDFASATDREPRIISVVLHGI</sequence>